<accession>A0A2R6RLW8</accession>
<organism evidence="3 4">
    <name type="scientific">Hermanssonia centrifuga</name>
    <dbReference type="NCBI Taxonomy" id="98765"/>
    <lineage>
        <taxon>Eukaryota</taxon>
        <taxon>Fungi</taxon>
        <taxon>Dikarya</taxon>
        <taxon>Basidiomycota</taxon>
        <taxon>Agaricomycotina</taxon>
        <taxon>Agaricomycetes</taxon>
        <taxon>Polyporales</taxon>
        <taxon>Meruliaceae</taxon>
        <taxon>Hermanssonia</taxon>
    </lineage>
</organism>
<dbReference type="STRING" id="98765.A0A2R6RLW8"/>
<feature type="compositionally biased region" description="Polar residues" evidence="1">
    <location>
        <begin position="204"/>
        <end position="225"/>
    </location>
</feature>
<feature type="compositionally biased region" description="Low complexity" evidence="1">
    <location>
        <begin position="193"/>
        <end position="203"/>
    </location>
</feature>
<evidence type="ECO:0000259" key="2">
    <source>
        <dbReference type="Pfam" id="PF07993"/>
    </source>
</evidence>
<evidence type="ECO:0000313" key="4">
    <source>
        <dbReference type="Proteomes" id="UP000186601"/>
    </source>
</evidence>
<protein>
    <recommendedName>
        <fullName evidence="2">Thioester reductase (TE) domain-containing protein</fullName>
    </recommendedName>
</protein>
<sequence>MTMGREDGVPGSFADEQQQYQLMRALLERYGTFTGVDSEDHRPVLAADSPVPPINTRSHDADGSLIVLTGTTGALGAHILFQLLTTTDLHVVAPVRASGGGAEHAMQRVRESLLVRKLRLPPAVARDFANRVSALPCAFAQADLGIGSDAYRRLLMHAVAVIHAPVTSSTSPSIPTAKPASSSALPSPPPPSLLHLLLHPTTSYTKSSPAQRQTPPLSATHVQNG</sequence>
<keyword evidence="4" id="KW-1185">Reference proteome</keyword>
<reference evidence="3 4" key="1">
    <citation type="submission" date="2018-02" db="EMBL/GenBank/DDBJ databases">
        <title>Genome sequence of the basidiomycete white-rot fungus Phlebia centrifuga.</title>
        <authorList>
            <person name="Granchi Z."/>
            <person name="Peng M."/>
            <person name="de Vries R.P."/>
            <person name="Hilden K."/>
            <person name="Makela M.R."/>
            <person name="Grigoriev I."/>
            <person name="Riley R."/>
        </authorList>
    </citation>
    <scope>NUCLEOTIDE SEQUENCE [LARGE SCALE GENOMIC DNA]</scope>
    <source>
        <strain evidence="3 4">FBCC195</strain>
    </source>
</reference>
<dbReference type="Pfam" id="PF07993">
    <property type="entry name" value="NAD_binding_4"/>
    <property type="match status" value="1"/>
</dbReference>
<gene>
    <name evidence="3" type="ORF">PHLCEN_2v2429</name>
</gene>
<feature type="region of interest" description="Disordered" evidence="1">
    <location>
        <begin position="167"/>
        <end position="225"/>
    </location>
</feature>
<dbReference type="EMBL" id="MLYV02000222">
    <property type="protein sequence ID" value="PSS31016.1"/>
    <property type="molecule type" value="Genomic_DNA"/>
</dbReference>
<proteinExistence type="predicted"/>
<feature type="compositionally biased region" description="Low complexity" evidence="1">
    <location>
        <begin position="167"/>
        <end position="185"/>
    </location>
</feature>
<evidence type="ECO:0000256" key="1">
    <source>
        <dbReference type="SAM" id="MobiDB-lite"/>
    </source>
</evidence>
<name>A0A2R6RLW8_9APHY</name>
<feature type="domain" description="Thioester reductase (TE)" evidence="2">
    <location>
        <begin position="68"/>
        <end position="164"/>
    </location>
</feature>
<evidence type="ECO:0000313" key="3">
    <source>
        <dbReference type="EMBL" id="PSS31016.1"/>
    </source>
</evidence>
<dbReference type="AlphaFoldDB" id="A0A2R6RLW8"/>
<dbReference type="InterPro" id="IPR013120">
    <property type="entry name" value="FAR_NAD-bd"/>
</dbReference>
<dbReference type="OrthoDB" id="3937794at2759"/>
<dbReference type="Gene3D" id="3.40.50.720">
    <property type="entry name" value="NAD(P)-binding Rossmann-like Domain"/>
    <property type="match status" value="1"/>
</dbReference>
<dbReference type="Proteomes" id="UP000186601">
    <property type="component" value="Unassembled WGS sequence"/>
</dbReference>
<comment type="caution">
    <text evidence="3">The sequence shown here is derived from an EMBL/GenBank/DDBJ whole genome shotgun (WGS) entry which is preliminary data.</text>
</comment>